<name>A0A8H4U9A2_9HYPO</name>
<reference evidence="2" key="2">
    <citation type="submission" date="2020-05" db="EMBL/GenBank/DDBJ databases">
        <authorList>
            <person name="Kim H.-S."/>
            <person name="Proctor R.H."/>
            <person name="Brown D.W."/>
        </authorList>
    </citation>
    <scope>NUCLEOTIDE SEQUENCE</scope>
    <source>
        <strain evidence="2">NRRL 20472</strain>
    </source>
</reference>
<evidence type="ECO:0000313" key="3">
    <source>
        <dbReference type="Proteomes" id="UP000622797"/>
    </source>
</evidence>
<proteinExistence type="predicted"/>
<dbReference type="EMBL" id="JABEXW010000072">
    <property type="protein sequence ID" value="KAF4972014.1"/>
    <property type="molecule type" value="Genomic_DNA"/>
</dbReference>
<reference evidence="2" key="1">
    <citation type="journal article" date="2020" name="BMC Genomics">
        <title>Correction to: Identification and distribution of gene clusters required for synthesis of sphingolipid metabolism inhibitors in diverse species of the filamentous fungus Fusarium.</title>
        <authorList>
            <person name="Kim H.S."/>
            <person name="Lohmar J.M."/>
            <person name="Busman M."/>
            <person name="Brown D.W."/>
            <person name="Naumann T.A."/>
            <person name="Divon H.H."/>
            <person name="Lysoe E."/>
            <person name="Uhlig S."/>
            <person name="Proctor R.H."/>
        </authorList>
    </citation>
    <scope>NUCLEOTIDE SEQUENCE</scope>
    <source>
        <strain evidence="2">NRRL 20472</strain>
    </source>
</reference>
<protein>
    <submittedName>
        <fullName evidence="2">Uncharacterized protein</fullName>
    </submittedName>
</protein>
<sequence>MMHSQSLLCCLMLAVGAVSVKSCQNALNQTFYPQASSIPDSQDLDSSSFIGSAANATLLKPRFKYYPEASLMHTDGGNTGSSDAPGPLGMSPNVSSAASIVNMMVWGTDGSLTCGYVNTSADNPPPRGIVALEPTTFEILAVWYPPDNETISFAYMEYIEKMNDILLSSEEGHIYVIHRDTCDGRPYFTTIRTISLASTLGAKEPLLNTMYDIAGNIWFTSGGLIGAGGSEQNSSTIGYITPKGDIVKQRLQNEMVENGIAVSGMDIYMVTGPSGTADRADATGYMYSMGSDECNGIKLNWRVPYAAGSGIKLGATARGSDTTPVLLTDKYVVIADNASPQAHLNVYHQKAQSSTKEQLACQMPLFTAGKSNVMNSALAHFDGETHGILVQNKYAGPDVYVAQPGKPFDVNGEWNDMSTMDGGLARVDIDADGKCSMRWTSDLAVKAVSILSTKTGLVYSYVQDTERSPQGEYVWYVAGIDWDTGEIIFKVRTGLGGVFNDNFSQGTIGPDGTFYQSVLGGVVGVKDGE</sequence>
<feature type="chain" id="PRO_5034299912" evidence="1">
    <location>
        <begin position="23"/>
        <end position="529"/>
    </location>
</feature>
<feature type="signal peptide" evidence="1">
    <location>
        <begin position="1"/>
        <end position="22"/>
    </location>
</feature>
<keyword evidence="3" id="KW-1185">Reference proteome</keyword>
<gene>
    <name evidence="2" type="ORF">FSARC_1344</name>
</gene>
<dbReference type="OrthoDB" id="4818326at2759"/>
<evidence type="ECO:0000256" key="1">
    <source>
        <dbReference type="SAM" id="SignalP"/>
    </source>
</evidence>
<keyword evidence="1" id="KW-0732">Signal</keyword>
<accession>A0A8H4U9A2</accession>
<organism evidence="2 3">
    <name type="scientific">Fusarium sarcochroum</name>
    <dbReference type="NCBI Taxonomy" id="1208366"/>
    <lineage>
        <taxon>Eukaryota</taxon>
        <taxon>Fungi</taxon>
        <taxon>Dikarya</taxon>
        <taxon>Ascomycota</taxon>
        <taxon>Pezizomycotina</taxon>
        <taxon>Sordariomycetes</taxon>
        <taxon>Hypocreomycetidae</taxon>
        <taxon>Hypocreales</taxon>
        <taxon>Nectriaceae</taxon>
        <taxon>Fusarium</taxon>
        <taxon>Fusarium lateritium species complex</taxon>
    </lineage>
</organism>
<comment type="caution">
    <text evidence="2">The sequence shown here is derived from an EMBL/GenBank/DDBJ whole genome shotgun (WGS) entry which is preliminary data.</text>
</comment>
<dbReference type="Proteomes" id="UP000622797">
    <property type="component" value="Unassembled WGS sequence"/>
</dbReference>
<dbReference type="AlphaFoldDB" id="A0A8H4U9A2"/>
<evidence type="ECO:0000313" key="2">
    <source>
        <dbReference type="EMBL" id="KAF4972014.1"/>
    </source>
</evidence>